<evidence type="ECO:0000259" key="3">
    <source>
        <dbReference type="Pfam" id="PF02470"/>
    </source>
</evidence>
<evidence type="ECO:0000256" key="1">
    <source>
        <dbReference type="SAM" id="MobiDB-lite"/>
    </source>
</evidence>
<dbReference type="EMBL" id="JACHMH010000001">
    <property type="protein sequence ID" value="MBB4681373.1"/>
    <property type="molecule type" value="Genomic_DNA"/>
</dbReference>
<keyword evidence="2" id="KW-1133">Transmembrane helix</keyword>
<accession>A0A7W7CHK3</accession>
<dbReference type="Proteomes" id="UP000533598">
    <property type="component" value="Unassembled WGS sequence"/>
</dbReference>
<name>A0A7W7CHK3_9PSEU</name>
<evidence type="ECO:0000259" key="4">
    <source>
        <dbReference type="Pfam" id="PF11887"/>
    </source>
</evidence>
<organism evidence="5 6">
    <name type="scientific">Crossiella cryophila</name>
    <dbReference type="NCBI Taxonomy" id="43355"/>
    <lineage>
        <taxon>Bacteria</taxon>
        <taxon>Bacillati</taxon>
        <taxon>Actinomycetota</taxon>
        <taxon>Actinomycetes</taxon>
        <taxon>Pseudonocardiales</taxon>
        <taxon>Pseudonocardiaceae</taxon>
        <taxon>Crossiella</taxon>
    </lineage>
</organism>
<evidence type="ECO:0000313" key="5">
    <source>
        <dbReference type="EMBL" id="MBB4681373.1"/>
    </source>
</evidence>
<feature type="region of interest" description="Disordered" evidence="1">
    <location>
        <begin position="352"/>
        <end position="389"/>
    </location>
</feature>
<gene>
    <name evidence="5" type="ORF">HNR67_007491</name>
</gene>
<dbReference type="InterPro" id="IPR024516">
    <property type="entry name" value="Mce_C"/>
</dbReference>
<reference evidence="5 6" key="1">
    <citation type="submission" date="2020-08" db="EMBL/GenBank/DDBJ databases">
        <title>Sequencing the genomes of 1000 actinobacteria strains.</title>
        <authorList>
            <person name="Klenk H.-P."/>
        </authorList>
    </citation>
    <scope>NUCLEOTIDE SEQUENCE [LARGE SCALE GENOMIC DNA]</scope>
    <source>
        <strain evidence="5 6">DSM 44230</strain>
    </source>
</reference>
<evidence type="ECO:0000313" key="6">
    <source>
        <dbReference type="Proteomes" id="UP000533598"/>
    </source>
</evidence>
<dbReference type="AlphaFoldDB" id="A0A7W7CHK3"/>
<dbReference type="PANTHER" id="PTHR33371:SF16">
    <property type="entry name" value="MCE-FAMILY PROTEIN MCE3F"/>
    <property type="match status" value="1"/>
</dbReference>
<dbReference type="InterPro" id="IPR052336">
    <property type="entry name" value="MlaD_Phospholipid_Transporter"/>
</dbReference>
<dbReference type="InterPro" id="IPR005693">
    <property type="entry name" value="Mce"/>
</dbReference>
<feature type="transmembrane region" description="Helical" evidence="2">
    <location>
        <begin position="6"/>
        <end position="26"/>
    </location>
</feature>
<sequence length="404" mass="42487">MLTARIRWQIGVFVLVALIGVSYVGARYAGLDRWFGYAGYTVRVQLADSGGIFTNAEVTYRGVPIGRVGPLRLTARGVEVDLILDDDGPQVPTDTEAVVANRSAVGEQFVDLRPRRDGAPYLEAGAVISQGNTSIPKPVEHVLAAVDGLVASVPTDSLRTVVDELGTAFTGAGRNLQQILDSAGSFTEAAITHLPQTKQLFTDGRTVLDTQAEQSQAFKDLTRNAKLLAQQFKESDGDFRRVIAAVPPVSEQVSAVLRESGPNLGVVIANLLTTANVLVTRNAGLEQLLFTAPAAVAAGTSVVKADGAHFGMAVTYFNPLPCTQGYQGTEYRNGLVTGPGKPLNTQAACTLPRGNPTGVRGAQNAPKGGRPPAATSHWLPAQQDSLSPDTATLRGLLGLPGGNR</sequence>
<keyword evidence="2" id="KW-0472">Membrane</keyword>
<dbReference type="InterPro" id="IPR003399">
    <property type="entry name" value="Mce/MlaD"/>
</dbReference>
<evidence type="ECO:0000256" key="2">
    <source>
        <dbReference type="SAM" id="Phobius"/>
    </source>
</evidence>
<dbReference type="Pfam" id="PF11887">
    <property type="entry name" value="Mce4_CUP1"/>
    <property type="match status" value="1"/>
</dbReference>
<proteinExistence type="predicted"/>
<dbReference type="RefSeq" id="WP_185007895.1">
    <property type="nucleotide sequence ID" value="NZ_BAAAUI010000008.1"/>
</dbReference>
<feature type="domain" description="Mammalian cell entry C-terminal" evidence="4">
    <location>
        <begin position="122"/>
        <end position="292"/>
    </location>
</feature>
<dbReference type="Pfam" id="PF02470">
    <property type="entry name" value="MlaD"/>
    <property type="match status" value="1"/>
</dbReference>
<dbReference type="GO" id="GO:0005576">
    <property type="term" value="C:extracellular region"/>
    <property type="evidence" value="ECO:0007669"/>
    <property type="project" value="TreeGrafter"/>
</dbReference>
<dbReference type="PANTHER" id="PTHR33371">
    <property type="entry name" value="INTERMEMBRANE PHOSPHOLIPID TRANSPORT SYSTEM BINDING PROTEIN MLAD-RELATED"/>
    <property type="match status" value="1"/>
</dbReference>
<keyword evidence="2" id="KW-0812">Transmembrane</keyword>
<feature type="domain" description="Mce/MlaD" evidence="3">
    <location>
        <begin position="39"/>
        <end position="114"/>
    </location>
</feature>
<comment type="caution">
    <text evidence="5">The sequence shown here is derived from an EMBL/GenBank/DDBJ whole genome shotgun (WGS) entry which is preliminary data.</text>
</comment>
<dbReference type="NCBIfam" id="TIGR00996">
    <property type="entry name" value="Mtu_fam_mce"/>
    <property type="match status" value="1"/>
</dbReference>
<keyword evidence="6" id="KW-1185">Reference proteome</keyword>
<protein>
    <submittedName>
        <fullName evidence="5">Phospholipid/cholesterol/gamma-HCH transport system substrate-binding protein</fullName>
    </submittedName>
</protein>